<dbReference type="SUPFAM" id="SSF46785">
    <property type="entry name" value="Winged helix' DNA-binding domain"/>
    <property type="match status" value="1"/>
</dbReference>
<dbReference type="PROSITE" id="PS50931">
    <property type="entry name" value="HTH_LYSR"/>
    <property type="match status" value="1"/>
</dbReference>
<dbReference type="Pfam" id="PF03466">
    <property type="entry name" value="LysR_substrate"/>
    <property type="match status" value="1"/>
</dbReference>
<dbReference type="EMBL" id="JACHDR010000001">
    <property type="protein sequence ID" value="MBB5512657.1"/>
    <property type="molecule type" value="Genomic_DNA"/>
</dbReference>
<evidence type="ECO:0000256" key="1">
    <source>
        <dbReference type="ARBA" id="ARBA00009437"/>
    </source>
</evidence>
<keyword evidence="2" id="KW-0805">Transcription regulation</keyword>
<comment type="similarity">
    <text evidence="1">Belongs to the LysR transcriptional regulatory family.</text>
</comment>
<feature type="domain" description="HTH lysR-type" evidence="6">
    <location>
        <begin position="38"/>
        <end position="95"/>
    </location>
</feature>
<name>A0A7W8TTI8_9MICC</name>
<dbReference type="InterPro" id="IPR058163">
    <property type="entry name" value="LysR-type_TF_proteobact-type"/>
</dbReference>
<dbReference type="PANTHER" id="PTHR30537:SF3">
    <property type="entry name" value="TRANSCRIPTIONAL REGULATORY PROTEIN"/>
    <property type="match status" value="1"/>
</dbReference>
<dbReference type="SUPFAM" id="SSF53850">
    <property type="entry name" value="Periplasmic binding protein-like II"/>
    <property type="match status" value="1"/>
</dbReference>
<feature type="region of interest" description="Disordered" evidence="5">
    <location>
        <begin position="1"/>
        <end position="25"/>
    </location>
</feature>
<keyword evidence="4" id="KW-0804">Transcription</keyword>
<dbReference type="RefSeq" id="WP_311538977.1">
    <property type="nucleotide sequence ID" value="NZ_BAAARH010000001.1"/>
</dbReference>
<protein>
    <submittedName>
        <fullName evidence="7">Molybdate transport repressor ModE-like protein</fullName>
    </submittedName>
</protein>
<dbReference type="InterPro" id="IPR005119">
    <property type="entry name" value="LysR_subst-bd"/>
</dbReference>
<evidence type="ECO:0000256" key="5">
    <source>
        <dbReference type="SAM" id="MobiDB-lite"/>
    </source>
</evidence>
<gene>
    <name evidence="7" type="ORF">HD598_001344</name>
</gene>
<sequence length="340" mass="36741">MSDLSPRETGGGSPRDDSFDGGSALPGALPSALPSAIPSAQDLLILRAVAKTGYFSEAAKELDLNHTTISRRIDALEKILGSHVLVRTSGGWQLTDLGRRAVAAGDRVAEAVATLTSESHADRGISGVVRLSATDGISAYVIAPAVAELRKANPDLNVEIVATTRRASQIRTGLDLEIVVGEPQVQRAEVIELGEYELGLFASRGWLEQNEAPRQLEDVLRSPLVYFIDSMLQVDDLDTPRKILPGMRDSVTSTNVFVHVYATRAGAGIGFLPTFMATEHPDLVRLLPEVQQRLTYWLVVRPENLQQPAVAAVVNAIRESVKQAQPFLRGEGPNPFLTPR</sequence>
<dbReference type="GO" id="GO:0003700">
    <property type="term" value="F:DNA-binding transcription factor activity"/>
    <property type="evidence" value="ECO:0007669"/>
    <property type="project" value="InterPro"/>
</dbReference>
<proteinExistence type="inferred from homology"/>
<evidence type="ECO:0000256" key="4">
    <source>
        <dbReference type="ARBA" id="ARBA00023163"/>
    </source>
</evidence>
<dbReference type="InterPro" id="IPR000847">
    <property type="entry name" value="LysR_HTH_N"/>
</dbReference>
<evidence type="ECO:0000313" key="7">
    <source>
        <dbReference type="EMBL" id="MBB5512657.1"/>
    </source>
</evidence>
<dbReference type="PANTHER" id="PTHR30537">
    <property type="entry name" value="HTH-TYPE TRANSCRIPTIONAL REGULATOR"/>
    <property type="match status" value="1"/>
</dbReference>
<evidence type="ECO:0000313" key="8">
    <source>
        <dbReference type="Proteomes" id="UP000580797"/>
    </source>
</evidence>
<dbReference type="GO" id="GO:0043565">
    <property type="term" value="F:sequence-specific DNA binding"/>
    <property type="evidence" value="ECO:0007669"/>
    <property type="project" value="TreeGrafter"/>
</dbReference>
<keyword evidence="3" id="KW-0238">DNA-binding</keyword>
<reference evidence="7 8" key="1">
    <citation type="submission" date="2020-08" db="EMBL/GenBank/DDBJ databases">
        <title>Sequencing the genomes of 1000 actinobacteria strains.</title>
        <authorList>
            <person name="Klenk H.-P."/>
        </authorList>
    </citation>
    <scope>NUCLEOTIDE SEQUENCE [LARGE SCALE GENOMIC DNA]</scope>
    <source>
        <strain evidence="7 8">DSM 105783</strain>
    </source>
</reference>
<evidence type="ECO:0000259" key="6">
    <source>
        <dbReference type="PROSITE" id="PS50931"/>
    </source>
</evidence>
<organism evidence="7 8">
    <name type="scientific">Neomicrococcus aestuarii</name>
    <dbReference type="NCBI Taxonomy" id="556325"/>
    <lineage>
        <taxon>Bacteria</taxon>
        <taxon>Bacillati</taxon>
        <taxon>Actinomycetota</taxon>
        <taxon>Actinomycetes</taxon>
        <taxon>Micrococcales</taxon>
        <taxon>Micrococcaceae</taxon>
        <taxon>Neomicrococcus</taxon>
    </lineage>
</organism>
<dbReference type="AlphaFoldDB" id="A0A7W8TTI8"/>
<evidence type="ECO:0000256" key="3">
    <source>
        <dbReference type="ARBA" id="ARBA00023125"/>
    </source>
</evidence>
<dbReference type="GO" id="GO:0006351">
    <property type="term" value="P:DNA-templated transcription"/>
    <property type="evidence" value="ECO:0007669"/>
    <property type="project" value="TreeGrafter"/>
</dbReference>
<dbReference type="Pfam" id="PF00126">
    <property type="entry name" value="HTH_1"/>
    <property type="match status" value="1"/>
</dbReference>
<dbReference type="Gene3D" id="3.40.190.290">
    <property type="match status" value="1"/>
</dbReference>
<dbReference type="InterPro" id="IPR036388">
    <property type="entry name" value="WH-like_DNA-bd_sf"/>
</dbReference>
<accession>A0A7W8TTI8</accession>
<evidence type="ECO:0000256" key="2">
    <source>
        <dbReference type="ARBA" id="ARBA00023015"/>
    </source>
</evidence>
<dbReference type="Proteomes" id="UP000580797">
    <property type="component" value="Unassembled WGS sequence"/>
</dbReference>
<dbReference type="Gene3D" id="1.10.10.10">
    <property type="entry name" value="Winged helix-like DNA-binding domain superfamily/Winged helix DNA-binding domain"/>
    <property type="match status" value="1"/>
</dbReference>
<comment type="caution">
    <text evidence="7">The sequence shown here is derived from an EMBL/GenBank/DDBJ whole genome shotgun (WGS) entry which is preliminary data.</text>
</comment>
<dbReference type="InterPro" id="IPR036390">
    <property type="entry name" value="WH_DNA-bd_sf"/>
</dbReference>